<dbReference type="PANTHER" id="PTHR30204:SF90">
    <property type="entry name" value="HTH-TYPE TRANSCRIPTIONAL ACTIVATOR MTA"/>
    <property type="match status" value="1"/>
</dbReference>
<evidence type="ECO:0000256" key="4">
    <source>
        <dbReference type="ARBA" id="ARBA00023163"/>
    </source>
</evidence>
<accession>A0A933L0T3</accession>
<organism evidence="7 8">
    <name type="scientific">Devosia nanyangense</name>
    <dbReference type="NCBI Taxonomy" id="1228055"/>
    <lineage>
        <taxon>Bacteria</taxon>
        <taxon>Pseudomonadati</taxon>
        <taxon>Pseudomonadota</taxon>
        <taxon>Alphaproteobacteria</taxon>
        <taxon>Hyphomicrobiales</taxon>
        <taxon>Devosiaceae</taxon>
        <taxon>Devosia</taxon>
    </lineage>
</organism>
<dbReference type="Pfam" id="PF13411">
    <property type="entry name" value="MerR_1"/>
    <property type="match status" value="1"/>
</dbReference>
<reference evidence="7" key="1">
    <citation type="submission" date="2020-07" db="EMBL/GenBank/DDBJ databases">
        <title>Huge and variable diversity of episymbiotic CPR bacteria and DPANN archaea in groundwater ecosystems.</title>
        <authorList>
            <person name="He C.Y."/>
            <person name="Keren R."/>
            <person name="Whittaker M."/>
            <person name="Farag I.F."/>
            <person name="Doudna J."/>
            <person name="Cate J.H.D."/>
            <person name="Banfield J.F."/>
        </authorList>
    </citation>
    <scope>NUCLEOTIDE SEQUENCE</scope>
    <source>
        <strain evidence="7">NC_groundwater_1586_Pr3_B-0.1um_66_15</strain>
    </source>
</reference>
<dbReference type="EMBL" id="JACRAF010000005">
    <property type="protein sequence ID" value="MBI4920486.1"/>
    <property type="molecule type" value="Genomic_DNA"/>
</dbReference>
<gene>
    <name evidence="7" type="ORF">HY834_01955</name>
</gene>
<dbReference type="PANTHER" id="PTHR30204">
    <property type="entry name" value="REDOX-CYCLING DRUG-SENSING TRANSCRIPTIONAL ACTIVATOR SOXR"/>
    <property type="match status" value="1"/>
</dbReference>
<dbReference type="SUPFAM" id="SSF89082">
    <property type="entry name" value="Antibiotic binding domain of TipA-like multidrug resistance regulators"/>
    <property type="match status" value="1"/>
</dbReference>
<evidence type="ECO:0000256" key="3">
    <source>
        <dbReference type="ARBA" id="ARBA00023159"/>
    </source>
</evidence>
<evidence type="ECO:0000256" key="5">
    <source>
        <dbReference type="SAM" id="Coils"/>
    </source>
</evidence>
<comment type="caution">
    <text evidence="7">The sequence shown here is derived from an EMBL/GenBank/DDBJ whole genome shotgun (WGS) entry which is preliminary data.</text>
</comment>
<keyword evidence="5" id="KW-0175">Coiled coil</keyword>
<dbReference type="Gene3D" id="1.10.490.50">
    <property type="entry name" value="Antibiotic binding domain of TipA-like multidrug resistance regulators"/>
    <property type="match status" value="1"/>
</dbReference>
<dbReference type="SUPFAM" id="SSF46955">
    <property type="entry name" value="Putative DNA-binding domain"/>
    <property type="match status" value="1"/>
</dbReference>
<dbReference type="SMART" id="SM00422">
    <property type="entry name" value="HTH_MERR"/>
    <property type="match status" value="1"/>
</dbReference>
<dbReference type="InterPro" id="IPR047057">
    <property type="entry name" value="MerR_fam"/>
</dbReference>
<dbReference type="GO" id="GO:0003700">
    <property type="term" value="F:DNA-binding transcription factor activity"/>
    <property type="evidence" value="ECO:0007669"/>
    <property type="project" value="InterPro"/>
</dbReference>
<evidence type="ECO:0000259" key="6">
    <source>
        <dbReference type="PROSITE" id="PS50937"/>
    </source>
</evidence>
<sequence length="257" mass="29007">MKMLTVNEVAKLSGVSVRALHHYDDIGLLKPASIGRNRYRYYGQDELLRLQQILLHRELDIPLSEIGAILDAPKFDRLETLHKQRDRLAKEAKRYARLVRTIDRTIASLNGDDAMKNAELYKGFSAEKQAGYEKWLIDTYGGDMDKHVEISRKAYAALSAAEKARLQDELQEVETAWAEAMKNGVSADSKALDPLLARHRAWVAVMWDRPCPPEAYAGLADLHLGHPDFVKRYETIAPGFSDFHAASMKAYAKRLAG</sequence>
<keyword evidence="4" id="KW-0804">Transcription</keyword>
<evidence type="ECO:0000313" key="7">
    <source>
        <dbReference type="EMBL" id="MBI4920486.1"/>
    </source>
</evidence>
<name>A0A933L0T3_9HYPH</name>
<evidence type="ECO:0000313" key="8">
    <source>
        <dbReference type="Proteomes" id="UP000782610"/>
    </source>
</evidence>
<dbReference type="InterPro" id="IPR000551">
    <property type="entry name" value="MerR-type_HTH_dom"/>
</dbReference>
<dbReference type="GO" id="GO:0003677">
    <property type="term" value="F:DNA binding"/>
    <property type="evidence" value="ECO:0007669"/>
    <property type="project" value="UniProtKB-KW"/>
</dbReference>
<dbReference type="CDD" id="cd01106">
    <property type="entry name" value="HTH_TipAL-Mta"/>
    <property type="match status" value="1"/>
</dbReference>
<dbReference type="Pfam" id="PF07739">
    <property type="entry name" value="TipAS"/>
    <property type="match status" value="1"/>
</dbReference>
<dbReference type="Proteomes" id="UP000782610">
    <property type="component" value="Unassembled WGS sequence"/>
</dbReference>
<dbReference type="PROSITE" id="PS50937">
    <property type="entry name" value="HTH_MERR_2"/>
    <property type="match status" value="1"/>
</dbReference>
<evidence type="ECO:0000256" key="2">
    <source>
        <dbReference type="ARBA" id="ARBA00023125"/>
    </source>
</evidence>
<dbReference type="Gene3D" id="1.10.1660.10">
    <property type="match status" value="1"/>
</dbReference>
<dbReference type="InterPro" id="IPR009061">
    <property type="entry name" value="DNA-bd_dom_put_sf"/>
</dbReference>
<dbReference type="InterPro" id="IPR012925">
    <property type="entry name" value="TipAS_dom"/>
</dbReference>
<keyword evidence="3" id="KW-0010">Activator</keyword>
<dbReference type="PRINTS" id="PR00040">
    <property type="entry name" value="HTHMERR"/>
</dbReference>
<feature type="coiled-coil region" evidence="5">
    <location>
        <begin position="156"/>
        <end position="183"/>
    </location>
</feature>
<protein>
    <submittedName>
        <fullName evidence="7">MerR family transcriptional regulator</fullName>
    </submittedName>
</protein>
<dbReference type="AlphaFoldDB" id="A0A933L0T3"/>
<keyword evidence="1" id="KW-0805">Transcription regulation</keyword>
<dbReference type="InterPro" id="IPR036244">
    <property type="entry name" value="TipA-like_antibiotic-bd"/>
</dbReference>
<evidence type="ECO:0000256" key="1">
    <source>
        <dbReference type="ARBA" id="ARBA00023015"/>
    </source>
</evidence>
<feature type="domain" description="HTH merR-type" evidence="6">
    <location>
        <begin position="3"/>
        <end position="72"/>
    </location>
</feature>
<keyword evidence="2" id="KW-0238">DNA-binding</keyword>
<proteinExistence type="predicted"/>